<feature type="region of interest" description="Disordered" evidence="1">
    <location>
        <begin position="49"/>
        <end position="72"/>
    </location>
</feature>
<keyword evidence="3" id="KW-1185">Reference proteome</keyword>
<evidence type="ECO:0000256" key="1">
    <source>
        <dbReference type="SAM" id="MobiDB-lite"/>
    </source>
</evidence>
<reference evidence="2 3" key="1">
    <citation type="journal article" date="2024" name="G3 (Bethesda)">
        <title>Genome assembly of Hibiscus sabdariffa L. provides insights into metabolisms of medicinal natural products.</title>
        <authorList>
            <person name="Kim T."/>
        </authorList>
    </citation>
    <scope>NUCLEOTIDE SEQUENCE [LARGE SCALE GENOMIC DNA]</scope>
    <source>
        <strain evidence="2">TK-2024</strain>
        <tissue evidence="2">Old leaves</tissue>
    </source>
</reference>
<dbReference type="Proteomes" id="UP001396334">
    <property type="component" value="Unassembled WGS sequence"/>
</dbReference>
<proteinExistence type="predicted"/>
<name>A0ABR1ZUN7_9ROSI</name>
<comment type="caution">
    <text evidence="2">The sequence shown here is derived from an EMBL/GenBank/DDBJ whole genome shotgun (WGS) entry which is preliminary data.</text>
</comment>
<accession>A0ABR1ZUN7</accession>
<protein>
    <submittedName>
        <fullName evidence="2">Uncharacterized protein</fullName>
    </submittedName>
</protein>
<dbReference type="EMBL" id="JBBPBN010000575">
    <property type="protein sequence ID" value="KAK8484432.1"/>
    <property type="molecule type" value="Genomic_DNA"/>
</dbReference>
<sequence>MVGYTRVRGRGNQGQHMVLTENRSKIEKLLQAVQALQGQGHVETQMETPEGAHNQFDMPKGSPTDESDMGEIEHSFHDAGPAKLAKSVYPVQGESLVVHRTMTTKTLEQGKDWRLDLDI</sequence>
<evidence type="ECO:0000313" key="2">
    <source>
        <dbReference type="EMBL" id="KAK8484432.1"/>
    </source>
</evidence>
<gene>
    <name evidence="2" type="ORF">V6N11_061794</name>
</gene>
<organism evidence="2 3">
    <name type="scientific">Hibiscus sabdariffa</name>
    <name type="common">roselle</name>
    <dbReference type="NCBI Taxonomy" id="183260"/>
    <lineage>
        <taxon>Eukaryota</taxon>
        <taxon>Viridiplantae</taxon>
        <taxon>Streptophyta</taxon>
        <taxon>Embryophyta</taxon>
        <taxon>Tracheophyta</taxon>
        <taxon>Spermatophyta</taxon>
        <taxon>Magnoliopsida</taxon>
        <taxon>eudicotyledons</taxon>
        <taxon>Gunneridae</taxon>
        <taxon>Pentapetalae</taxon>
        <taxon>rosids</taxon>
        <taxon>malvids</taxon>
        <taxon>Malvales</taxon>
        <taxon>Malvaceae</taxon>
        <taxon>Malvoideae</taxon>
        <taxon>Hibiscus</taxon>
    </lineage>
</organism>
<evidence type="ECO:0000313" key="3">
    <source>
        <dbReference type="Proteomes" id="UP001396334"/>
    </source>
</evidence>